<evidence type="ECO:0000256" key="1">
    <source>
        <dbReference type="SAM" id="MobiDB-lite"/>
    </source>
</evidence>
<accession>A0AAD6U5C6</accession>
<evidence type="ECO:0000313" key="2">
    <source>
        <dbReference type="EMBL" id="KAJ7081409.1"/>
    </source>
</evidence>
<sequence length="327" mass="35309">MAPATSLPLTSNSFVQAQNLVITAHNNVGQATSARQVRGIVFPTGADGPQWAVVTILKFGTSTADIDFGPWLTSGLPQPLSGLDLLSCSTRVDRSSSGLRLRRSFHLLFNNQSGIDGGAWLHPANAAVNKLVPDSPRPWLGNVLAVQCANGVLGFDDFSDADLGLVIRSVKSILRSEEWGSDTDESSDSEEDSENEVPVHRGVARPTSVDDLDTEVWFDAGRGIASPTSDLTDRCFRISRFPADAAQDLKNPFTFVIAPQHSTGRNVHPVNETMRTFAPDVWPPLRGNVLAFCHSKARKGQLVDVEEKHWIAVTLMAARICPSAVSS</sequence>
<dbReference type="AlphaFoldDB" id="A0AAD6U5C6"/>
<feature type="compositionally biased region" description="Acidic residues" evidence="1">
    <location>
        <begin position="179"/>
        <end position="195"/>
    </location>
</feature>
<feature type="region of interest" description="Disordered" evidence="1">
    <location>
        <begin position="178"/>
        <end position="205"/>
    </location>
</feature>
<organism evidence="3 4">
    <name type="scientific">Mycena belliarum</name>
    <dbReference type="NCBI Taxonomy" id="1033014"/>
    <lineage>
        <taxon>Eukaryota</taxon>
        <taxon>Fungi</taxon>
        <taxon>Dikarya</taxon>
        <taxon>Basidiomycota</taxon>
        <taxon>Agaricomycotina</taxon>
        <taxon>Agaricomycetes</taxon>
        <taxon>Agaricomycetidae</taxon>
        <taxon>Agaricales</taxon>
        <taxon>Marasmiineae</taxon>
        <taxon>Mycenaceae</taxon>
        <taxon>Mycena</taxon>
    </lineage>
</organism>
<dbReference type="EMBL" id="JARJCN010000022">
    <property type="protein sequence ID" value="KAJ7090427.1"/>
    <property type="molecule type" value="Genomic_DNA"/>
</dbReference>
<keyword evidence="4" id="KW-1185">Reference proteome</keyword>
<evidence type="ECO:0000313" key="4">
    <source>
        <dbReference type="Proteomes" id="UP001222325"/>
    </source>
</evidence>
<reference evidence="3" key="1">
    <citation type="submission" date="2023-03" db="EMBL/GenBank/DDBJ databases">
        <title>Massive genome expansion in bonnet fungi (Mycena s.s.) driven by repeated elements and novel gene families across ecological guilds.</title>
        <authorList>
            <consortium name="Lawrence Berkeley National Laboratory"/>
            <person name="Harder C.B."/>
            <person name="Miyauchi S."/>
            <person name="Viragh M."/>
            <person name="Kuo A."/>
            <person name="Thoen E."/>
            <person name="Andreopoulos B."/>
            <person name="Lu D."/>
            <person name="Skrede I."/>
            <person name="Drula E."/>
            <person name="Henrissat B."/>
            <person name="Morin E."/>
            <person name="Kohler A."/>
            <person name="Barry K."/>
            <person name="LaButti K."/>
            <person name="Morin E."/>
            <person name="Salamov A."/>
            <person name="Lipzen A."/>
            <person name="Mereny Z."/>
            <person name="Hegedus B."/>
            <person name="Baldrian P."/>
            <person name="Stursova M."/>
            <person name="Weitz H."/>
            <person name="Taylor A."/>
            <person name="Grigoriev I.V."/>
            <person name="Nagy L.G."/>
            <person name="Martin F."/>
            <person name="Kauserud H."/>
        </authorList>
    </citation>
    <scope>NUCLEOTIDE SEQUENCE</scope>
    <source>
        <strain evidence="3">CBHHK173m</strain>
    </source>
</reference>
<proteinExistence type="predicted"/>
<protein>
    <submittedName>
        <fullName evidence="3">Uncharacterized protein</fullName>
    </submittedName>
</protein>
<name>A0AAD6U5C6_9AGAR</name>
<dbReference type="EMBL" id="JARJCN010000050">
    <property type="protein sequence ID" value="KAJ7081409.1"/>
    <property type="molecule type" value="Genomic_DNA"/>
</dbReference>
<comment type="caution">
    <text evidence="3">The sequence shown here is derived from an EMBL/GenBank/DDBJ whole genome shotgun (WGS) entry which is preliminary data.</text>
</comment>
<evidence type="ECO:0000313" key="3">
    <source>
        <dbReference type="EMBL" id="KAJ7090427.1"/>
    </source>
</evidence>
<dbReference type="Proteomes" id="UP001222325">
    <property type="component" value="Unassembled WGS sequence"/>
</dbReference>
<gene>
    <name evidence="3" type="ORF">B0H15DRAFT_800339</name>
    <name evidence="2" type="ORF">B0H15DRAFT_803718</name>
</gene>